<evidence type="ECO:0000256" key="1">
    <source>
        <dbReference type="SAM" id="Phobius"/>
    </source>
</evidence>
<comment type="caution">
    <text evidence="2">The sequence shown here is derived from an EMBL/GenBank/DDBJ whole genome shotgun (WGS) entry which is preliminary data.</text>
</comment>
<organism evidence="2">
    <name type="scientific">bioreactor metagenome</name>
    <dbReference type="NCBI Taxonomy" id="1076179"/>
    <lineage>
        <taxon>unclassified sequences</taxon>
        <taxon>metagenomes</taxon>
        <taxon>ecological metagenomes</taxon>
    </lineage>
</organism>
<sequence>MLNIRLSHKETIKSEFYTIPLEVNNFNRMKITEKQVIDQQRKISKNRVSDKGYLESGKAEDNLITKFSNWEEIKNEFQKGNGRELEKKFLAVHSSSALCVNNFAPFKENKDRISFCGNLLYFCSVKILLTMITVYFENTDLEEYV</sequence>
<reference evidence="2" key="1">
    <citation type="submission" date="2019-08" db="EMBL/GenBank/DDBJ databases">
        <authorList>
            <person name="Kucharzyk K."/>
            <person name="Murdoch R.W."/>
            <person name="Higgins S."/>
            <person name="Loffler F."/>
        </authorList>
    </citation>
    <scope>NUCLEOTIDE SEQUENCE</scope>
</reference>
<gene>
    <name evidence="2" type="ORF">SDC9_85242</name>
</gene>
<feature type="transmembrane region" description="Helical" evidence="1">
    <location>
        <begin position="115"/>
        <end position="136"/>
    </location>
</feature>
<name>A0A644ZIS5_9ZZZZ</name>
<keyword evidence="1" id="KW-0472">Membrane</keyword>
<dbReference type="AlphaFoldDB" id="A0A644ZIS5"/>
<proteinExistence type="predicted"/>
<accession>A0A644ZIS5</accession>
<keyword evidence="1" id="KW-1133">Transmembrane helix</keyword>
<dbReference type="EMBL" id="VSSQ01008345">
    <property type="protein sequence ID" value="MPM38613.1"/>
    <property type="molecule type" value="Genomic_DNA"/>
</dbReference>
<keyword evidence="1" id="KW-0812">Transmembrane</keyword>
<evidence type="ECO:0000313" key="2">
    <source>
        <dbReference type="EMBL" id="MPM38613.1"/>
    </source>
</evidence>
<protein>
    <submittedName>
        <fullName evidence="2">Uncharacterized protein</fullName>
    </submittedName>
</protein>